<protein>
    <submittedName>
        <fullName evidence="1">Uncharacterized protein</fullName>
    </submittedName>
</protein>
<keyword evidence="1" id="KW-0614">Plasmid</keyword>
<proteinExistence type="predicted"/>
<dbReference type="AlphaFoldDB" id="A0A6M6A640"/>
<evidence type="ECO:0000313" key="1">
    <source>
        <dbReference type="EMBL" id="QJX13175.1"/>
    </source>
</evidence>
<name>A0A6M6A640_KLEPN</name>
<sequence length="39" mass="4332">MTTLTGSFERKAGIDYLLNEWSISIGVATEIKLNPDPHL</sequence>
<organism evidence="1">
    <name type="scientific">Klebsiella pneumoniae</name>
    <dbReference type="NCBI Taxonomy" id="573"/>
    <lineage>
        <taxon>Bacteria</taxon>
        <taxon>Pseudomonadati</taxon>
        <taxon>Pseudomonadota</taxon>
        <taxon>Gammaproteobacteria</taxon>
        <taxon>Enterobacterales</taxon>
        <taxon>Enterobacteriaceae</taxon>
        <taxon>Klebsiella/Raoultella group</taxon>
        <taxon>Klebsiella</taxon>
        <taxon>Klebsiella pneumoniae complex</taxon>
    </lineage>
</organism>
<reference evidence="1" key="1">
    <citation type="submission" date="2019-10" db="EMBL/GenBank/DDBJ databases">
        <title>Tracking microevolution events of conjugative virulence plasmid p15WZ-82_Vir during transmission.</title>
        <authorList>
            <person name="Yang X."/>
        </authorList>
    </citation>
    <scope>NUCLEOTIDE SEQUENCE</scope>
    <source>
        <strain evidence="1">PM48TC</strain>
        <plasmid evidence="1">pPM48TC_fusion</plasmid>
    </source>
</reference>
<dbReference type="EMBL" id="MN543581">
    <property type="protein sequence ID" value="QJX13175.1"/>
    <property type="molecule type" value="Genomic_DNA"/>
</dbReference>
<geneLocation type="plasmid" evidence="1">
    <name>pPM48TC_fusion</name>
</geneLocation>
<accession>A0A6M6A640</accession>